<sequence>MNYYLKYRPQTIAELDLTFVREALTKALQAKSVPHAWLFCGPKGTGKTSSARIIAKAVNCDTKKDSPEPCNHCDNCRAITKGTAMDVLEIDAASNRGIDDIRELKDKINLAPTNLKYKVYIIDEVHMLTKEAFNALLKTLEEPPAHAIFILATTEPEKLPETVVSRCLVIKFAKALPAELIRSLKRVVKAEKLTVKDEALQLIAGAADGSFRDAVKALEYPSGLSVIKLDDWLAWLYQRRAKAALDWLQSAWNEGRRPKSILLAAIERLRRILLLRLGVGEAEDIATLIDPAIIKDLARRLIAAAGEIKDSAIEVLPLELAVADWCQSGPPPSAKTPAGKTGILSKWPQILEAVKPLNHSLEALLRATEPVGVENGFLLVRVYYQFHKDRLEEERYRAMIEQVASKILAAPVKIKFFLSAKLTPSHDADIIKTAEEVFGIEVND</sequence>
<keyword evidence="8" id="KW-0235">DNA replication</keyword>
<dbReference type="InterPro" id="IPR048448">
    <property type="entry name" value="DnaX-like_C"/>
</dbReference>
<dbReference type="GO" id="GO:0009360">
    <property type="term" value="C:DNA polymerase III complex"/>
    <property type="evidence" value="ECO:0007669"/>
    <property type="project" value="InterPro"/>
</dbReference>
<evidence type="ECO:0000256" key="4">
    <source>
        <dbReference type="ARBA" id="ARBA00022833"/>
    </source>
</evidence>
<dbReference type="Gene3D" id="1.10.8.60">
    <property type="match status" value="1"/>
</dbReference>
<comment type="catalytic activity">
    <reaction evidence="7 8">
        <text>DNA(n) + a 2'-deoxyribonucleoside 5'-triphosphate = DNA(n+1) + diphosphate</text>
        <dbReference type="Rhea" id="RHEA:22508"/>
        <dbReference type="Rhea" id="RHEA-COMP:17339"/>
        <dbReference type="Rhea" id="RHEA-COMP:17340"/>
        <dbReference type="ChEBI" id="CHEBI:33019"/>
        <dbReference type="ChEBI" id="CHEBI:61560"/>
        <dbReference type="ChEBI" id="CHEBI:173112"/>
        <dbReference type="EC" id="2.7.7.7"/>
    </reaction>
</comment>
<dbReference type="InterPro" id="IPR012763">
    <property type="entry name" value="DNA_pol_III_sug/sutau_N"/>
</dbReference>
<dbReference type="CDD" id="cd00009">
    <property type="entry name" value="AAA"/>
    <property type="match status" value="1"/>
</dbReference>
<comment type="caution">
    <text evidence="10">The sequence shown here is derived from an EMBL/GenBank/DDBJ whole genome shotgun (WGS) entry which is preliminary data.</text>
</comment>
<keyword evidence="4" id="KW-0862">Zinc</keyword>
<evidence type="ECO:0000259" key="9">
    <source>
        <dbReference type="SMART" id="SM00382"/>
    </source>
</evidence>
<evidence type="ECO:0000256" key="3">
    <source>
        <dbReference type="ARBA" id="ARBA00022741"/>
    </source>
</evidence>
<keyword evidence="8" id="KW-0548">Nucleotidyltransferase</keyword>
<dbReference type="FunFam" id="3.40.50.300:FF:000014">
    <property type="entry name" value="DNA polymerase III subunit gamma/tau"/>
    <property type="match status" value="1"/>
</dbReference>
<comment type="function">
    <text evidence="8">DNA polymerase III is a complex, multichain enzyme responsible for most of the replicative synthesis in bacteria. This DNA polymerase also exhibits 3' to 5' exonuclease activity.</text>
</comment>
<dbReference type="Pfam" id="PF20964">
    <property type="entry name" value="DnaX_C"/>
    <property type="match status" value="1"/>
</dbReference>
<keyword evidence="6 8" id="KW-0239">DNA-directed DNA polymerase</keyword>
<comment type="similarity">
    <text evidence="1 8">Belongs to the DnaX/STICHEL family.</text>
</comment>
<evidence type="ECO:0000256" key="8">
    <source>
        <dbReference type="RuleBase" id="RU364063"/>
    </source>
</evidence>
<dbReference type="GO" id="GO:0046872">
    <property type="term" value="F:metal ion binding"/>
    <property type="evidence" value="ECO:0007669"/>
    <property type="project" value="UniProtKB-KW"/>
</dbReference>
<keyword evidence="5 8" id="KW-0067">ATP-binding</keyword>
<dbReference type="Pfam" id="PF22608">
    <property type="entry name" value="DNAX_ATPase_lid"/>
    <property type="match status" value="1"/>
</dbReference>
<keyword evidence="8" id="KW-0808">Transferase</keyword>
<dbReference type="Gene3D" id="3.30.300.180">
    <property type="match status" value="1"/>
</dbReference>
<proteinExistence type="inferred from homology"/>
<dbReference type="InterPro" id="IPR045085">
    <property type="entry name" value="HLD_clamp_pol_III_gamma_tau"/>
</dbReference>
<evidence type="ECO:0000256" key="2">
    <source>
        <dbReference type="ARBA" id="ARBA00022723"/>
    </source>
</evidence>
<dbReference type="PRINTS" id="PR00300">
    <property type="entry name" value="CLPPROTEASEA"/>
</dbReference>
<evidence type="ECO:0000256" key="7">
    <source>
        <dbReference type="ARBA" id="ARBA00049244"/>
    </source>
</evidence>
<dbReference type="AlphaFoldDB" id="A0A1J4RPE3"/>
<dbReference type="Proteomes" id="UP000183144">
    <property type="component" value="Unassembled WGS sequence"/>
</dbReference>
<dbReference type="PANTHER" id="PTHR11669:SF0">
    <property type="entry name" value="PROTEIN STICHEL-LIKE 2"/>
    <property type="match status" value="1"/>
</dbReference>
<keyword evidence="3 8" id="KW-0547">Nucleotide-binding</keyword>
<protein>
    <recommendedName>
        <fullName evidence="8">DNA polymerase III subunit gamma/tau</fullName>
        <ecNumber evidence="8">2.7.7.7</ecNumber>
    </recommendedName>
</protein>
<dbReference type="PANTHER" id="PTHR11669">
    <property type="entry name" value="REPLICATION FACTOR C / DNA POLYMERASE III GAMMA-TAU SUBUNIT"/>
    <property type="match status" value="1"/>
</dbReference>
<dbReference type="InterPro" id="IPR038454">
    <property type="entry name" value="DnaA_N_sf"/>
</dbReference>
<keyword evidence="2" id="KW-0479">Metal-binding</keyword>
<dbReference type="GO" id="GO:0006261">
    <property type="term" value="P:DNA-templated DNA replication"/>
    <property type="evidence" value="ECO:0007669"/>
    <property type="project" value="TreeGrafter"/>
</dbReference>
<gene>
    <name evidence="8" type="primary">dnaX</name>
    <name evidence="10" type="ORF">AUJ59_04425</name>
</gene>
<dbReference type="Pfam" id="PF13177">
    <property type="entry name" value="DNA_pol3_delta2"/>
    <property type="match status" value="1"/>
</dbReference>
<dbReference type="GO" id="GO:0003887">
    <property type="term" value="F:DNA-directed DNA polymerase activity"/>
    <property type="evidence" value="ECO:0007669"/>
    <property type="project" value="UniProtKB-KW"/>
</dbReference>
<evidence type="ECO:0000256" key="5">
    <source>
        <dbReference type="ARBA" id="ARBA00022840"/>
    </source>
</evidence>
<dbReference type="SUPFAM" id="SSF52540">
    <property type="entry name" value="P-loop containing nucleoside triphosphate hydrolases"/>
    <property type="match status" value="1"/>
</dbReference>
<dbReference type="InterPro" id="IPR001270">
    <property type="entry name" value="ClpA/B"/>
</dbReference>
<dbReference type="GO" id="GO:0005524">
    <property type="term" value="F:ATP binding"/>
    <property type="evidence" value="ECO:0007669"/>
    <property type="project" value="UniProtKB-KW"/>
</dbReference>
<evidence type="ECO:0000256" key="1">
    <source>
        <dbReference type="ARBA" id="ARBA00006360"/>
    </source>
</evidence>
<dbReference type="InterPro" id="IPR003593">
    <property type="entry name" value="AAA+_ATPase"/>
</dbReference>
<reference evidence="10 11" key="1">
    <citation type="journal article" date="2016" name="Environ. Microbiol.">
        <title>Genomic resolution of a cold subsurface aquifer community provides metabolic insights for novel microbes adapted to high CO concentrations.</title>
        <authorList>
            <person name="Probst A.J."/>
            <person name="Castelle C.J."/>
            <person name="Singh A."/>
            <person name="Brown C.T."/>
            <person name="Anantharaman K."/>
            <person name="Sharon I."/>
            <person name="Hug L.A."/>
            <person name="Burstein D."/>
            <person name="Emerson J.B."/>
            <person name="Thomas B.C."/>
            <person name="Banfield J.F."/>
        </authorList>
    </citation>
    <scope>NUCLEOTIDE SEQUENCE [LARGE SCALE GENOMIC DNA]</scope>
    <source>
        <strain evidence="10">CG1_02_47_37</strain>
    </source>
</reference>
<dbReference type="Gene3D" id="3.40.50.300">
    <property type="entry name" value="P-loop containing nucleotide triphosphate hydrolases"/>
    <property type="match status" value="1"/>
</dbReference>
<dbReference type="InterPro" id="IPR027417">
    <property type="entry name" value="P-loop_NTPase"/>
</dbReference>
<accession>A0A1J4RPE3</accession>
<organism evidence="10 11">
    <name type="scientific">Candidatus Beckwithbacteria bacterium CG1_02_47_37</name>
    <dbReference type="NCBI Taxonomy" id="1805034"/>
    <lineage>
        <taxon>Bacteria</taxon>
        <taxon>Candidatus Beckwithiibacteriota</taxon>
    </lineage>
</organism>
<dbReference type="STRING" id="1805034.AUJ59_04425"/>
<dbReference type="NCBIfam" id="TIGR02397">
    <property type="entry name" value="dnaX_nterm"/>
    <property type="match status" value="1"/>
</dbReference>
<comment type="subunit">
    <text evidence="8">DNA polymerase III contains a core (composed of alpha, epsilon and theta chains) that associates with a tau subunit. This core dimerizes to form the POLIII' complex. PolIII' associates with the gamma complex (composed of gamma, delta, delta', psi and chi chains) and with the beta chain to form the complete DNA polymerase III complex.</text>
</comment>
<evidence type="ECO:0000256" key="6">
    <source>
        <dbReference type="ARBA" id="ARBA00022932"/>
    </source>
</evidence>
<feature type="domain" description="AAA+ ATPase" evidence="9">
    <location>
        <begin position="33"/>
        <end position="182"/>
    </location>
</feature>
<name>A0A1J4RPE3_9BACT</name>
<evidence type="ECO:0000313" key="11">
    <source>
        <dbReference type="Proteomes" id="UP000183144"/>
    </source>
</evidence>
<dbReference type="EMBL" id="MNUI01000083">
    <property type="protein sequence ID" value="OIN88140.1"/>
    <property type="molecule type" value="Genomic_DNA"/>
</dbReference>
<evidence type="ECO:0000313" key="10">
    <source>
        <dbReference type="EMBL" id="OIN88140.1"/>
    </source>
</evidence>
<dbReference type="EC" id="2.7.7.7" evidence="8"/>
<dbReference type="SMART" id="SM00382">
    <property type="entry name" value="AAA"/>
    <property type="match status" value="1"/>
</dbReference>
<dbReference type="InterPro" id="IPR050238">
    <property type="entry name" value="DNA_Rep/Repair_Clamp_Loader"/>
</dbReference>